<keyword evidence="3" id="KW-1185">Reference proteome</keyword>
<evidence type="ECO:0000313" key="2">
    <source>
        <dbReference type="EMBL" id="CAL8120455.1"/>
    </source>
</evidence>
<feature type="chain" id="PRO_5045510559" evidence="1">
    <location>
        <begin position="21"/>
        <end position="293"/>
    </location>
</feature>
<sequence length="293" mass="33479">MKLHIVWYLCIQFALRLSLSLSWKGYILTTRERGTVFSQRNHSNLIFNSGSPAPDKITKPQVQSIDCGFTFYPSKLSRSIRSSSGTGIAVPSSTRKNLTLQMPPFSISRAFKISRKDSTFAAKSTLVYKCWRAQSIVEINFPESSKAAEAIIEFKIDSESLLKTKEAKLTFVLFSVTGESTDTVQPDSRIRVAGFIKNQHESHSLIKFENFIRMKADILQNWEQVDCNVFQLLQVARIKMLQEGLHQSHQNGKPDTITIAFIIQRQCDHFMEAPCPRVLNERVHKPSLRLFYE</sequence>
<evidence type="ECO:0000256" key="1">
    <source>
        <dbReference type="SAM" id="SignalP"/>
    </source>
</evidence>
<keyword evidence="1" id="KW-0732">Signal</keyword>
<proteinExistence type="predicted"/>
<dbReference type="Proteomes" id="UP001642540">
    <property type="component" value="Unassembled WGS sequence"/>
</dbReference>
<comment type="caution">
    <text evidence="2">The sequence shown here is derived from an EMBL/GenBank/DDBJ whole genome shotgun (WGS) entry which is preliminary data.</text>
</comment>
<gene>
    <name evidence="2" type="ORF">ODALV1_LOCUS18989</name>
</gene>
<dbReference type="EMBL" id="CAXLJM020000062">
    <property type="protein sequence ID" value="CAL8120455.1"/>
    <property type="molecule type" value="Genomic_DNA"/>
</dbReference>
<evidence type="ECO:0000313" key="3">
    <source>
        <dbReference type="Proteomes" id="UP001642540"/>
    </source>
</evidence>
<accession>A0ABP1R650</accession>
<reference evidence="2 3" key="1">
    <citation type="submission" date="2024-08" db="EMBL/GenBank/DDBJ databases">
        <authorList>
            <person name="Cucini C."/>
            <person name="Frati F."/>
        </authorList>
    </citation>
    <scope>NUCLEOTIDE SEQUENCE [LARGE SCALE GENOMIC DNA]</scope>
</reference>
<feature type="signal peptide" evidence="1">
    <location>
        <begin position="1"/>
        <end position="20"/>
    </location>
</feature>
<organism evidence="2 3">
    <name type="scientific">Orchesella dallaii</name>
    <dbReference type="NCBI Taxonomy" id="48710"/>
    <lineage>
        <taxon>Eukaryota</taxon>
        <taxon>Metazoa</taxon>
        <taxon>Ecdysozoa</taxon>
        <taxon>Arthropoda</taxon>
        <taxon>Hexapoda</taxon>
        <taxon>Collembola</taxon>
        <taxon>Entomobryomorpha</taxon>
        <taxon>Entomobryoidea</taxon>
        <taxon>Orchesellidae</taxon>
        <taxon>Orchesellinae</taxon>
        <taxon>Orchesella</taxon>
    </lineage>
</organism>
<name>A0ABP1R650_9HEXA</name>
<protein>
    <submittedName>
        <fullName evidence="2">Uncharacterized protein</fullName>
    </submittedName>
</protein>